<dbReference type="GO" id="GO:0003924">
    <property type="term" value="F:GTPase activity"/>
    <property type="evidence" value="ECO:0007669"/>
    <property type="project" value="InterPro"/>
</dbReference>
<dbReference type="InterPro" id="IPR027417">
    <property type="entry name" value="P-loop_NTPase"/>
</dbReference>
<dbReference type="Proteomes" id="UP000694407">
    <property type="component" value="Unplaced"/>
</dbReference>
<evidence type="ECO:0000313" key="4">
    <source>
        <dbReference type="Ensembl" id="ENSMMMP00000020047.1"/>
    </source>
</evidence>
<proteinExistence type="predicted"/>
<evidence type="ECO:0000256" key="2">
    <source>
        <dbReference type="ARBA" id="ARBA00022741"/>
    </source>
</evidence>
<dbReference type="SUPFAM" id="SSF52540">
    <property type="entry name" value="P-loop containing nucleoside triphosphate hydrolases"/>
    <property type="match status" value="1"/>
</dbReference>
<reference evidence="4" key="1">
    <citation type="submission" date="2025-08" db="UniProtKB">
        <authorList>
            <consortium name="Ensembl"/>
        </authorList>
    </citation>
    <scope>IDENTIFICATION</scope>
</reference>
<evidence type="ECO:0000313" key="5">
    <source>
        <dbReference type="Proteomes" id="UP000694407"/>
    </source>
</evidence>
<protein>
    <recommendedName>
        <fullName evidence="6">Small monomeric GTPase</fullName>
    </recommendedName>
</protein>
<name>A0A8C6EWE5_MARMA</name>
<dbReference type="NCBIfam" id="TIGR00231">
    <property type="entry name" value="small_GTP"/>
    <property type="match status" value="1"/>
</dbReference>
<dbReference type="GeneTree" id="ENSGT00940000162901"/>
<dbReference type="InterPro" id="IPR005225">
    <property type="entry name" value="Small_GTP-bd"/>
</dbReference>
<dbReference type="GO" id="GO:0007165">
    <property type="term" value="P:signal transduction"/>
    <property type="evidence" value="ECO:0007669"/>
    <property type="project" value="InterPro"/>
</dbReference>
<dbReference type="AlphaFoldDB" id="A0A8C6EWE5"/>
<dbReference type="GO" id="GO:0005525">
    <property type="term" value="F:GTP binding"/>
    <property type="evidence" value="ECO:0007669"/>
    <property type="project" value="UniProtKB-KW"/>
</dbReference>
<dbReference type="PRINTS" id="PR00449">
    <property type="entry name" value="RASTRNSFRMNG"/>
</dbReference>
<evidence type="ECO:0008006" key="6">
    <source>
        <dbReference type="Google" id="ProtNLM"/>
    </source>
</evidence>
<dbReference type="Ensembl" id="ENSMMMT00000022790.1">
    <property type="protein sequence ID" value="ENSMMMP00000020047.1"/>
    <property type="gene ID" value="ENSMMMG00000017720.1"/>
</dbReference>
<dbReference type="PANTHER" id="PTHR24070">
    <property type="entry name" value="RAS, DI-RAS, AND RHEB FAMILY MEMBERS OF SMALL GTPASE SUPERFAMILY"/>
    <property type="match status" value="1"/>
</dbReference>
<comment type="subcellular location">
    <subcellularLocation>
        <location evidence="1">Endomembrane system</location>
    </subcellularLocation>
</comment>
<dbReference type="Pfam" id="PF00071">
    <property type="entry name" value="Ras"/>
    <property type="match status" value="1"/>
</dbReference>
<keyword evidence="5" id="KW-1185">Reference proteome</keyword>
<keyword evidence="2" id="KW-0547">Nucleotide-binding</keyword>
<keyword evidence="3" id="KW-0342">GTP-binding</keyword>
<organism evidence="4 5">
    <name type="scientific">Marmota marmota marmota</name>
    <name type="common">Alpine marmot</name>
    <dbReference type="NCBI Taxonomy" id="9994"/>
    <lineage>
        <taxon>Eukaryota</taxon>
        <taxon>Metazoa</taxon>
        <taxon>Chordata</taxon>
        <taxon>Craniata</taxon>
        <taxon>Vertebrata</taxon>
        <taxon>Euteleostomi</taxon>
        <taxon>Mammalia</taxon>
        <taxon>Eutheria</taxon>
        <taxon>Euarchontoglires</taxon>
        <taxon>Glires</taxon>
        <taxon>Rodentia</taxon>
        <taxon>Sciuromorpha</taxon>
        <taxon>Sciuridae</taxon>
        <taxon>Xerinae</taxon>
        <taxon>Marmotini</taxon>
        <taxon>Marmota</taxon>
    </lineage>
</organism>
<evidence type="ECO:0000256" key="3">
    <source>
        <dbReference type="ARBA" id="ARBA00023134"/>
    </source>
</evidence>
<sequence length="98" mass="10831">QESSLRILEGWSHCKGVGKRLPEYKVVVVGASGVGKSALTIQMTHQCFVEDHDPTIQYSFWKEVALDRGGYILKVLDTAGQETHRALRDKCLAVGDVC</sequence>
<evidence type="ECO:0000256" key="1">
    <source>
        <dbReference type="ARBA" id="ARBA00004308"/>
    </source>
</evidence>
<reference evidence="4" key="2">
    <citation type="submission" date="2025-09" db="UniProtKB">
        <authorList>
            <consortium name="Ensembl"/>
        </authorList>
    </citation>
    <scope>IDENTIFICATION</scope>
</reference>
<dbReference type="Gene3D" id="3.40.50.300">
    <property type="entry name" value="P-loop containing nucleotide triphosphate hydrolases"/>
    <property type="match status" value="1"/>
</dbReference>
<dbReference type="InterPro" id="IPR001806">
    <property type="entry name" value="Small_GTPase"/>
</dbReference>
<dbReference type="InterPro" id="IPR020849">
    <property type="entry name" value="Small_GTPase_Ras-type"/>
</dbReference>
<dbReference type="GO" id="GO:0012505">
    <property type="term" value="C:endomembrane system"/>
    <property type="evidence" value="ECO:0007669"/>
    <property type="project" value="UniProtKB-SubCell"/>
</dbReference>
<dbReference type="SMART" id="SM00173">
    <property type="entry name" value="RAS"/>
    <property type="match status" value="1"/>
</dbReference>
<accession>A0A8C6EWE5</accession>
<dbReference type="PROSITE" id="PS51421">
    <property type="entry name" value="RAS"/>
    <property type="match status" value="1"/>
</dbReference>
<dbReference type="GO" id="GO:0016020">
    <property type="term" value="C:membrane"/>
    <property type="evidence" value="ECO:0007669"/>
    <property type="project" value="InterPro"/>
</dbReference>